<comment type="caution">
    <text evidence="1">The sequence shown here is derived from an EMBL/GenBank/DDBJ whole genome shotgun (WGS) entry which is preliminary data.</text>
</comment>
<reference evidence="1 2" key="1">
    <citation type="submission" date="2022-09" db="EMBL/GenBank/DDBJ databases">
        <authorList>
            <person name="Palmer J.M."/>
        </authorList>
    </citation>
    <scope>NUCLEOTIDE SEQUENCE [LARGE SCALE GENOMIC DNA]</scope>
    <source>
        <strain evidence="1 2">DSM 7382</strain>
    </source>
</reference>
<dbReference type="EMBL" id="JASBNA010000002">
    <property type="protein sequence ID" value="KAK7695248.1"/>
    <property type="molecule type" value="Genomic_DNA"/>
</dbReference>
<keyword evidence="2" id="KW-1185">Reference proteome</keyword>
<gene>
    <name evidence="1" type="ORF">QCA50_002438</name>
</gene>
<dbReference type="Proteomes" id="UP001385951">
    <property type="component" value="Unassembled WGS sequence"/>
</dbReference>
<organism evidence="1 2">
    <name type="scientific">Cerrena zonata</name>
    <dbReference type="NCBI Taxonomy" id="2478898"/>
    <lineage>
        <taxon>Eukaryota</taxon>
        <taxon>Fungi</taxon>
        <taxon>Dikarya</taxon>
        <taxon>Basidiomycota</taxon>
        <taxon>Agaricomycotina</taxon>
        <taxon>Agaricomycetes</taxon>
        <taxon>Polyporales</taxon>
        <taxon>Cerrenaceae</taxon>
        <taxon>Cerrena</taxon>
    </lineage>
</organism>
<protein>
    <submittedName>
        <fullName evidence="1">Uncharacterized protein</fullName>
    </submittedName>
</protein>
<name>A0AAW0GNT5_9APHY</name>
<evidence type="ECO:0000313" key="1">
    <source>
        <dbReference type="EMBL" id="KAK7695248.1"/>
    </source>
</evidence>
<accession>A0AAW0GNT5</accession>
<dbReference type="AlphaFoldDB" id="A0AAW0GNT5"/>
<evidence type="ECO:0000313" key="2">
    <source>
        <dbReference type="Proteomes" id="UP001385951"/>
    </source>
</evidence>
<proteinExistence type="predicted"/>
<sequence>MDDEVFLRVISTYVLAQPPPNIRWLSLEVEIETWYPSITQRVDVLEEFDWTAFGRAMKGWRTLEHIQIIIRLGKGNEEEKSIGIMQLREDILRGVGAVGHIVKGVTFI</sequence>